<proteinExistence type="predicted"/>
<evidence type="ECO:0000313" key="1">
    <source>
        <dbReference type="EMBL" id="KAK7510938.1"/>
    </source>
</evidence>
<organism evidence="1 2">
    <name type="scientific">Phyllosticta citriasiana</name>
    <dbReference type="NCBI Taxonomy" id="595635"/>
    <lineage>
        <taxon>Eukaryota</taxon>
        <taxon>Fungi</taxon>
        <taxon>Dikarya</taxon>
        <taxon>Ascomycota</taxon>
        <taxon>Pezizomycotina</taxon>
        <taxon>Dothideomycetes</taxon>
        <taxon>Dothideomycetes incertae sedis</taxon>
        <taxon>Botryosphaeriales</taxon>
        <taxon>Phyllostictaceae</taxon>
        <taxon>Phyllosticta</taxon>
    </lineage>
</organism>
<name>A0ABR1KFY6_9PEZI</name>
<evidence type="ECO:0000313" key="2">
    <source>
        <dbReference type="Proteomes" id="UP001363622"/>
    </source>
</evidence>
<sequence length="313" mass="35837">MPLFEFLRLRSLLKALRKKSRRCEESDTDIECPSAASFSPFASQTPIIRTFERPRPLTAQHFYANADANSASPSYTPSKTRMVSVQDGPHERAAILPTQDFTRHVQEALEAKRHFFCLLEGHACVEKKVCRRLWEAWERYCRLHDGVDIALEEVWIGCGLLEREPRLKVFAFDEDLWEGEEGWASDEEQGCGFAEKRPVGPPVLPELPFAREGEGGREDRPFIPIFPASGGPFDAARSGCAVPRLLVVGRELEKPRLTSLTRPEIEMRRRLTKSLRRKRRVHWDEQNLGKFLNRDLVAEVVANTRQEKNERGG</sequence>
<reference evidence="1 2" key="1">
    <citation type="submission" date="2024-04" db="EMBL/GenBank/DDBJ databases">
        <title>Phyllosticta paracitricarpa is synonymous to the EU quarantine fungus P. citricarpa based on phylogenomic analyses.</title>
        <authorList>
            <consortium name="Lawrence Berkeley National Laboratory"/>
            <person name="Van Ingen-Buijs V.A."/>
            <person name="Van Westerhoven A.C."/>
            <person name="Haridas S."/>
            <person name="Skiadas P."/>
            <person name="Martin F."/>
            <person name="Groenewald J.Z."/>
            <person name="Crous P.W."/>
            <person name="Seidl M.F."/>
        </authorList>
    </citation>
    <scope>NUCLEOTIDE SEQUENCE [LARGE SCALE GENOMIC DNA]</scope>
    <source>
        <strain evidence="1 2">CBS 123371</strain>
    </source>
</reference>
<dbReference type="Proteomes" id="UP001363622">
    <property type="component" value="Unassembled WGS sequence"/>
</dbReference>
<protein>
    <submittedName>
        <fullName evidence="1">Uncharacterized protein</fullName>
    </submittedName>
</protein>
<keyword evidence="2" id="KW-1185">Reference proteome</keyword>
<comment type="caution">
    <text evidence="1">The sequence shown here is derived from an EMBL/GenBank/DDBJ whole genome shotgun (WGS) entry which is preliminary data.</text>
</comment>
<accession>A0ABR1KFY6</accession>
<dbReference type="EMBL" id="JBBPHU010000013">
    <property type="protein sequence ID" value="KAK7510938.1"/>
    <property type="molecule type" value="Genomic_DNA"/>
</dbReference>
<gene>
    <name evidence="1" type="ORF">IWZ03DRAFT_387779</name>
</gene>